<dbReference type="InterPro" id="IPR003706">
    <property type="entry name" value="CstA_N"/>
</dbReference>
<protein>
    <submittedName>
        <fullName evidence="9">Carbon starvation protein CstA</fullName>
    </submittedName>
</protein>
<feature type="domain" description="CstA N-terminal" evidence="8">
    <location>
        <begin position="4"/>
        <end position="144"/>
    </location>
</feature>
<feature type="domain" description="CstA N-terminal" evidence="8">
    <location>
        <begin position="153"/>
        <end position="282"/>
    </location>
</feature>
<dbReference type="GO" id="GO:0005886">
    <property type="term" value="C:plasma membrane"/>
    <property type="evidence" value="ECO:0007669"/>
    <property type="project" value="UniProtKB-SubCell"/>
</dbReference>
<feature type="transmembrane region" description="Helical" evidence="7">
    <location>
        <begin position="382"/>
        <end position="400"/>
    </location>
</feature>
<dbReference type="PANTHER" id="PTHR30252">
    <property type="entry name" value="INNER MEMBRANE PEPTIDE TRANSPORTER"/>
    <property type="match status" value="1"/>
</dbReference>
<proteinExistence type="inferred from homology"/>
<dbReference type="Proteomes" id="UP000002072">
    <property type="component" value="Chromosome"/>
</dbReference>
<name>D1AVL4_STRM9</name>
<keyword evidence="10" id="KW-1185">Reference proteome</keyword>
<evidence type="ECO:0000256" key="3">
    <source>
        <dbReference type="ARBA" id="ARBA00022475"/>
    </source>
</evidence>
<organism evidence="9 10">
    <name type="scientific">Streptobacillus moniliformis (strain ATCC 14647 / DSM 12112 / NCTC 10651 / 9901)</name>
    <dbReference type="NCBI Taxonomy" id="519441"/>
    <lineage>
        <taxon>Bacteria</taxon>
        <taxon>Fusobacteriati</taxon>
        <taxon>Fusobacteriota</taxon>
        <taxon>Fusobacteriia</taxon>
        <taxon>Fusobacteriales</taxon>
        <taxon>Leptotrichiaceae</taxon>
        <taxon>Streptobacillus</taxon>
    </lineage>
</organism>
<feature type="transmembrane region" description="Helical" evidence="7">
    <location>
        <begin position="126"/>
        <end position="148"/>
    </location>
</feature>
<evidence type="ECO:0000313" key="10">
    <source>
        <dbReference type="Proteomes" id="UP000002072"/>
    </source>
</evidence>
<feature type="transmembrane region" description="Helical" evidence="7">
    <location>
        <begin position="160"/>
        <end position="177"/>
    </location>
</feature>
<dbReference type="InterPro" id="IPR051605">
    <property type="entry name" value="CstA"/>
</dbReference>
<dbReference type="RefSeq" id="WP_012859320.1">
    <property type="nucleotide sequence ID" value="NC_013515.1"/>
</dbReference>
<dbReference type="GO" id="GO:0009267">
    <property type="term" value="P:cellular response to starvation"/>
    <property type="evidence" value="ECO:0007669"/>
    <property type="project" value="InterPro"/>
</dbReference>
<dbReference type="HOGENOM" id="CLU_010531_3_1_0"/>
<keyword evidence="3" id="KW-1003">Cell membrane</keyword>
<sequence>MYSFIFSIMALVLGYAIYGKFVDKIFGSDENRLTPAKRMSDGVDYVEIGWARAFLIQFLNIAGTGPIFGAIAGALWGPAAFIWIVFGCIFAGAVHDYLIGMMSVRQDGASVSEIVGKNLGLTAKQVMRIFSVVLLLLVGVIFIMSPAQILTDITGIRYEVWLGLIIVYYLFATILPVDKVIGKIYPVFGLSLLLMAIGIGGGILLKGFTIPEIAFVNMHPAGKSIFPYLCISIACGAISGFHATQSPMMARCIRSEKEGRRVFYGAMIAEGIIALIWAAAAMSFFGGIEGLALAGAPGVVVNKISIGILGKIGGALALLGVVVCPITSGDTAFRSARLTIADSFNLKQGPIINRFIIVIPLFILGISLCFIEFSVVWRYFSWSNQTLATITLWAAVKYLANRNKNYWVALVPAMFMTVVVTSYIIAAPEGFVRFFNGIDINLVENIAIIIGIIFSGLCTLGFFLTNKNKNVE</sequence>
<feature type="transmembrane region" description="Helical" evidence="7">
    <location>
        <begin position="262"/>
        <end position="284"/>
    </location>
</feature>
<feature type="transmembrane region" description="Helical" evidence="7">
    <location>
        <begin position="184"/>
        <end position="205"/>
    </location>
</feature>
<comment type="subcellular location">
    <subcellularLocation>
        <location evidence="1">Cell membrane</location>
        <topology evidence="1">Multi-pass membrane protein</topology>
    </subcellularLocation>
</comment>
<dbReference type="Pfam" id="PF02554">
    <property type="entry name" value="CstA"/>
    <property type="match status" value="2"/>
</dbReference>
<dbReference type="GeneID" id="29673059"/>
<evidence type="ECO:0000259" key="8">
    <source>
        <dbReference type="Pfam" id="PF02554"/>
    </source>
</evidence>
<feature type="transmembrane region" description="Helical" evidence="7">
    <location>
        <begin position="67"/>
        <end position="94"/>
    </location>
</feature>
<feature type="transmembrane region" description="Helical" evidence="7">
    <location>
        <begin position="225"/>
        <end position="241"/>
    </location>
</feature>
<evidence type="ECO:0000256" key="1">
    <source>
        <dbReference type="ARBA" id="ARBA00004651"/>
    </source>
</evidence>
<comment type="similarity">
    <text evidence="2">Belongs to the peptide transporter carbon starvation (CstA) (TC 2.A.114) family.</text>
</comment>
<keyword evidence="5 7" id="KW-1133">Transmembrane helix</keyword>
<evidence type="ECO:0000256" key="4">
    <source>
        <dbReference type="ARBA" id="ARBA00022692"/>
    </source>
</evidence>
<reference evidence="9 10" key="1">
    <citation type="journal article" date="2009" name="Stand. Genomic Sci.">
        <title>Complete genome sequence of Streptobacillus moniliformis type strain (9901T).</title>
        <authorList>
            <person name="Nolan M."/>
            <person name="Gronow S."/>
            <person name="Lapidus A."/>
            <person name="Ivanova N."/>
            <person name="Copeland A."/>
            <person name="Lucas S."/>
            <person name="Del Rio T.G."/>
            <person name="Chen F."/>
            <person name="Tice H."/>
            <person name="Pitluck S."/>
            <person name="Cheng J.F."/>
            <person name="Sims D."/>
            <person name="Meincke L."/>
            <person name="Bruce D."/>
            <person name="Goodwin L."/>
            <person name="Brettin T."/>
            <person name="Han C."/>
            <person name="Detter J.C."/>
            <person name="Ovchinikova G."/>
            <person name="Pati A."/>
            <person name="Mavromatis K."/>
            <person name="Mikhailova N."/>
            <person name="Chen A."/>
            <person name="Palaniappan K."/>
            <person name="Land M."/>
            <person name="Hauser L."/>
            <person name="Chang Y.J."/>
            <person name="Jeffries C.D."/>
            <person name="Rohde M."/>
            <person name="Sproer C."/>
            <person name="Goker M."/>
            <person name="Bristow J."/>
            <person name="Eisen J.A."/>
            <person name="Markowitz V."/>
            <person name="Hugenholtz P."/>
            <person name="Kyrpides N.C."/>
            <person name="Klenk H.P."/>
            <person name="Chain P."/>
        </authorList>
    </citation>
    <scope>NUCLEOTIDE SEQUENCE [LARGE SCALE GENOMIC DNA]</scope>
    <source>
        <strain evidence="10">ATCC 14647 / DSM 12112 / NCTC 10651 / 9901</strain>
    </source>
</reference>
<feature type="transmembrane region" description="Helical" evidence="7">
    <location>
        <begin position="446"/>
        <end position="465"/>
    </location>
</feature>
<evidence type="ECO:0000256" key="2">
    <source>
        <dbReference type="ARBA" id="ARBA00007755"/>
    </source>
</evidence>
<feature type="transmembrane region" description="Helical" evidence="7">
    <location>
        <begin position="407"/>
        <end position="426"/>
    </location>
</feature>
<feature type="transmembrane region" description="Helical" evidence="7">
    <location>
        <begin position="304"/>
        <end position="327"/>
    </location>
</feature>
<evidence type="ECO:0000256" key="7">
    <source>
        <dbReference type="SAM" id="Phobius"/>
    </source>
</evidence>
<dbReference type="AlphaFoldDB" id="D1AVL4"/>
<evidence type="ECO:0000313" key="9">
    <source>
        <dbReference type="EMBL" id="ACZ01774.1"/>
    </source>
</evidence>
<dbReference type="OrthoDB" id="9761224at2"/>
<dbReference type="KEGG" id="smf:Smon_1326"/>
<dbReference type="EMBL" id="CP001779">
    <property type="protein sequence ID" value="ACZ01774.1"/>
    <property type="molecule type" value="Genomic_DNA"/>
</dbReference>
<dbReference type="eggNOG" id="COG1966">
    <property type="taxonomic scope" value="Bacteria"/>
</dbReference>
<dbReference type="PANTHER" id="PTHR30252:SF4">
    <property type="entry name" value="CARBON STARVATION"/>
    <property type="match status" value="1"/>
</dbReference>
<evidence type="ECO:0000256" key="5">
    <source>
        <dbReference type="ARBA" id="ARBA00022989"/>
    </source>
</evidence>
<gene>
    <name evidence="9" type="ordered locus">Smon_1326</name>
</gene>
<evidence type="ECO:0000256" key="6">
    <source>
        <dbReference type="ARBA" id="ARBA00023136"/>
    </source>
</evidence>
<keyword evidence="4 7" id="KW-0812">Transmembrane</keyword>
<feature type="transmembrane region" description="Helical" evidence="7">
    <location>
        <begin position="355"/>
        <end position="376"/>
    </location>
</feature>
<keyword evidence="6 7" id="KW-0472">Membrane</keyword>
<accession>D1AVL4</accession>